<proteinExistence type="predicted"/>
<organism evidence="1 2">
    <name type="scientific">Bacillus pumilus</name>
    <name type="common">Bacillus mesentericus</name>
    <dbReference type="NCBI Taxonomy" id="1408"/>
    <lineage>
        <taxon>Bacteria</taxon>
        <taxon>Bacillati</taxon>
        <taxon>Bacillota</taxon>
        <taxon>Bacilli</taxon>
        <taxon>Bacillales</taxon>
        <taxon>Bacillaceae</taxon>
        <taxon>Bacillus</taxon>
    </lineage>
</organism>
<dbReference type="AlphaFoldDB" id="A0AB34QNJ2"/>
<gene>
    <name evidence="1" type="ORF">B4127_3115</name>
</gene>
<reference evidence="1 2" key="1">
    <citation type="submission" date="2014-12" db="EMBL/GenBank/DDBJ databases">
        <title>Draft Genome Sequences of Five Spore-Forming Food Isolates of Bacillus pumilus.</title>
        <authorList>
            <person name="de Jong A."/>
            <person name="van Heel A.J."/>
            <person name="Montalban-Lopez M."/>
            <person name="Krawczyk A.O."/>
            <person name="Berendsen E.M."/>
            <person name="Wells-Bennik M."/>
            <person name="Kuipers O.P."/>
        </authorList>
    </citation>
    <scope>NUCLEOTIDE SEQUENCE [LARGE SCALE GENOMIC DNA]</scope>
    <source>
        <strain evidence="1 2">B4127</strain>
    </source>
</reference>
<evidence type="ECO:0000313" key="2">
    <source>
        <dbReference type="Proteomes" id="UP000031978"/>
    </source>
</evidence>
<comment type="caution">
    <text evidence="1">The sequence shown here is derived from an EMBL/GenBank/DDBJ whole genome shotgun (WGS) entry which is preliminary data.</text>
</comment>
<protein>
    <submittedName>
        <fullName evidence="1">Uncharacterized protein</fullName>
    </submittedName>
</protein>
<dbReference type="Proteomes" id="UP000031978">
    <property type="component" value="Unassembled WGS sequence"/>
</dbReference>
<evidence type="ECO:0000313" key="1">
    <source>
        <dbReference type="EMBL" id="KIL10176.1"/>
    </source>
</evidence>
<name>A0AB34QNJ2_BACPU</name>
<accession>A0AB34QNJ2</accession>
<dbReference type="EMBL" id="JXCL01000045">
    <property type="protein sequence ID" value="KIL10176.1"/>
    <property type="molecule type" value="Genomic_DNA"/>
</dbReference>
<sequence>MHQDCFGSFTYNGRNKLFFFVRENRPFTWIMTEQQNGITGGWTA</sequence>